<reference evidence="2" key="1">
    <citation type="submission" date="2022-12" db="EMBL/GenBank/DDBJ databases">
        <title>New Phytohabitans aurantiacus sp. RD004123 nov., an actinomycete isolated from soil.</title>
        <authorList>
            <person name="Triningsih D.W."/>
            <person name="Harunari E."/>
            <person name="Igarashi Y."/>
        </authorList>
    </citation>
    <scope>NUCLEOTIDE SEQUENCE</scope>
    <source>
        <strain evidence="2">RD004123</strain>
    </source>
</reference>
<evidence type="ECO:0000313" key="2">
    <source>
        <dbReference type="EMBL" id="GLH96925.1"/>
    </source>
</evidence>
<feature type="region of interest" description="Disordered" evidence="1">
    <location>
        <begin position="1"/>
        <end position="20"/>
    </location>
</feature>
<evidence type="ECO:0000256" key="1">
    <source>
        <dbReference type="SAM" id="MobiDB-lite"/>
    </source>
</evidence>
<keyword evidence="3" id="KW-1185">Reference proteome</keyword>
<accession>A0ABQ5QQN0</accession>
<protein>
    <submittedName>
        <fullName evidence="2">Uncharacterized protein</fullName>
    </submittedName>
</protein>
<dbReference type="EMBL" id="BSDI01000007">
    <property type="protein sequence ID" value="GLH96925.1"/>
    <property type="molecule type" value="Genomic_DNA"/>
</dbReference>
<organism evidence="2 3">
    <name type="scientific">Phytohabitans aurantiacus</name>
    <dbReference type="NCBI Taxonomy" id="3016789"/>
    <lineage>
        <taxon>Bacteria</taxon>
        <taxon>Bacillati</taxon>
        <taxon>Actinomycetota</taxon>
        <taxon>Actinomycetes</taxon>
        <taxon>Micromonosporales</taxon>
        <taxon>Micromonosporaceae</taxon>
    </lineage>
</organism>
<evidence type="ECO:0000313" key="3">
    <source>
        <dbReference type="Proteomes" id="UP001144280"/>
    </source>
</evidence>
<gene>
    <name evidence="2" type="ORF">Pa4123_21990</name>
</gene>
<proteinExistence type="predicted"/>
<comment type="caution">
    <text evidence="2">The sequence shown here is derived from an EMBL/GenBank/DDBJ whole genome shotgun (WGS) entry which is preliminary data.</text>
</comment>
<feature type="compositionally biased region" description="Acidic residues" evidence="1">
    <location>
        <begin position="83"/>
        <end position="93"/>
    </location>
</feature>
<sequence length="115" mass="12672">MSLESFFEGNDDPGSIGCNLDDHPGVPRFYAVLRAVRERRDVHGVWVGITEVLGPDEWPFSDTVYVVTSAPSDQVAVWTAELQPDEPGPDEWTPEPPARLKPVPAGARVVTVCWD</sequence>
<dbReference type="Proteomes" id="UP001144280">
    <property type="component" value="Unassembled WGS sequence"/>
</dbReference>
<feature type="region of interest" description="Disordered" evidence="1">
    <location>
        <begin position="83"/>
        <end position="102"/>
    </location>
</feature>
<name>A0ABQ5QQN0_9ACTN</name>